<evidence type="ECO:0000313" key="2">
    <source>
        <dbReference type="Proteomes" id="UP001054945"/>
    </source>
</evidence>
<evidence type="ECO:0000313" key="1">
    <source>
        <dbReference type="EMBL" id="GIY50847.1"/>
    </source>
</evidence>
<reference evidence="1 2" key="1">
    <citation type="submission" date="2021-06" db="EMBL/GenBank/DDBJ databases">
        <title>Caerostris extrusa draft genome.</title>
        <authorList>
            <person name="Kono N."/>
            <person name="Arakawa K."/>
        </authorList>
    </citation>
    <scope>NUCLEOTIDE SEQUENCE [LARGE SCALE GENOMIC DNA]</scope>
</reference>
<accession>A0AAV4TZN0</accession>
<dbReference type="EMBL" id="BPLR01012035">
    <property type="protein sequence ID" value="GIY50847.1"/>
    <property type="molecule type" value="Genomic_DNA"/>
</dbReference>
<protein>
    <submittedName>
        <fullName evidence="1">Uncharacterized protein</fullName>
    </submittedName>
</protein>
<dbReference type="AlphaFoldDB" id="A0AAV4TZN0"/>
<sequence>MQDLSKSISLAVGRKTHESLQGAAYESDGYLKSSLTKPSSGLCEVANCQGEIINSPFVQKQLAAEFLEVVILSKKAIPMSKEATEVIK</sequence>
<keyword evidence="2" id="KW-1185">Reference proteome</keyword>
<comment type="caution">
    <text evidence="1">The sequence shown here is derived from an EMBL/GenBank/DDBJ whole genome shotgun (WGS) entry which is preliminary data.</text>
</comment>
<proteinExistence type="predicted"/>
<name>A0AAV4TZN0_CAEEX</name>
<gene>
    <name evidence="1" type="ORF">CEXT_4601</name>
</gene>
<dbReference type="Proteomes" id="UP001054945">
    <property type="component" value="Unassembled WGS sequence"/>
</dbReference>
<organism evidence="1 2">
    <name type="scientific">Caerostris extrusa</name>
    <name type="common">Bark spider</name>
    <name type="synonym">Caerostris bankana</name>
    <dbReference type="NCBI Taxonomy" id="172846"/>
    <lineage>
        <taxon>Eukaryota</taxon>
        <taxon>Metazoa</taxon>
        <taxon>Ecdysozoa</taxon>
        <taxon>Arthropoda</taxon>
        <taxon>Chelicerata</taxon>
        <taxon>Arachnida</taxon>
        <taxon>Araneae</taxon>
        <taxon>Araneomorphae</taxon>
        <taxon>Entelegynae</taxon>
        <taxon>Araneoidea</taxon>
        <taxon>Araneidae</taxon>
        <taxon>Caerostris</taxon>
    </lineage>
</organism>